<comment type="caution">
    <text evidence="3">The sequence shown here is derived from an EMBL/GenBank/DDBJ whole genome shotgun (WGS) entry which is preliminary data.</text>
</comment>
<accession>A0A2M8LHM5</accession>
<dbReference type="InterPro" id="IPR001434">
    <property type="entry name" value="OmcB-like_DUF11"/>
</dbReference>
<evidence type="ECO:0000259" key="2">
    <source>
        <dbReference type="Pfam" id="PF01345"/>
    </source>
</evidence>
<evidence type="ECO:0000313" key="4">
    <source>
        <dbReference type="Proteomes" id="UP000231436"/>
    </source>
</evidence>
<dbReference type="NCBIfam" id="TIGR01451">
    <property type="entry name" value="B_ant_repeat"/>
    <property type="match status" value="1"/>
</dbReference>
<dbReference type="InterPro" id="IPR047589">
    <property type="entry name" value="DUF11_rpt"/>
</dbReference>
<dbReference type="Proteomes" id="UP000231436">
    <property type="component" value="Unassembled WGS sequence"/>
</dbReference>
<dbReference type="PANTHER" id="PTHR34819:SF5">
    <property type="entry name" value="CONSERVED REPEAT DOMAIN PROTEIN"/>
    <property type="match status" value="1"/>
</dbReference>
<keyword evidence="1" id="KW-0472">Membrane</keyword>
<evidence type="ECO:0000313" key="3">
    <source>
        <dbReference type="EMBL" id="PJE76938.1"/>
    </source>
</evidence>
<name>A0A2M8LHM5_9BACT</name>
<dbReference type="Gene3D" id="2.60.40.10">
    <property type="entry name" value="Immunoglobulins"/>
    <property type="match status" value="1"/>
</dbReference>
<dbReference type="EMBL" id="PFEU01000008">
    <property type="protein sequence ID" value="PJE76938.1"/>
    <property type="molecule type" value="Genomic_DNA"/>
</dbReference>
<sequence length="608" mass="66087">MSSSRKPQKRRSSREIRKQLRSIYEGIDGKVPDLTKLDRRDRSKLTRVLLTVVGLLAVLSAVAWVGFFLFTQGLFQGNETMNIEIEGPEEAKSGEEVSYTLRYENVGDVPVASLVAKLNIPSTFHVYSTVPEPDESLEWTIGSLSAGSDGAITITGVFLADVPSSQRLQTLFTYKPANFSSDFQEIVTQTVEIEDSVVALSFVGPEKALAGDTSEYVINIQNSGTDPVYNVRVTSSFPEDFTLANAEPALEEGETYWFVDSLEPGELKAISINGSFTSTASGEQNLSVAVSFVENDEVYTQRTEELMTDVLGGSLSFSVIVNGSNQSQTANLGETLRLSLDYANNSKETAQDMSFTLSLFSDRGTIPVDWSRANVGGGTRVGNEISWENLKALDPESSAVIDLSLPLYSSLDEGEADQFAIETVLTLNKVGTVTSTRTLEVTPIVITLNSDTSVSAQARYYAENGSSIGSGPIPPQVGETTTYRTYWNLSNSLHTLENVKMSATLPQDVTWLENTDTDIGTISYNPTTRQITWSVPKLLAELNHAGAWFEIAINPDSGDVGHFVKLTSATSFEGRDASTGDNLNQSLTELTTELPEDEYATGQGVVIE</sequence>
<reference evidence="4" key="1">
    <citation type="submission" date="2017-09" db="EMBL/GenBank/DDBJ databases">
        <title>Depth-based differentiation of microbial function through sediment-hosted aquifers and enrichment of novel symbionts in the deep terrestrial subsurface.</title>
        <authorList>
            <person name="Probst A.J."/>
            <person name="Ladd B."/>
            <person name="Jarett J.K."/>
            <person name="Geller-Mcgrath D.E."/>
            <person name="Sieber C.M.K."/>
            <person name="Emerson J.B."/>
            <person name="Anantharaman K."/>
            <person name="Thomas B.C."/>
            <person name="Malmstrom R."/>
            <person name="Stieglmeier M."/>
            <person name="Klingl A."/>
            <person name="Woyke T."/>
            <person name="Ryan C.M."/>
            <person name="Banfield J.F."/>
        </authorList>
    </citation>
    <scope>NUCLEOTIDE SEQUENCE [LARGE SCALE GENOMIC DNA]</scope>
</reference>
<gene>
    <name evidence="3" type="ORF">COV05_01970</name>
</gene>
<evidence type="ECO:0000256" key="1">
    <source>
        <dbReference type="SAM" id="Phobius"/>
    </source>
</evidence>
<keyword evidence="1" id="KW-0812">Transmembrane</keyword>
<protein>
    <recommendedName>
        <fullName evidence="2">DUF11 domain-containing protein</fullName>
    </recommendedName>
</protein>
<organism evidence="3 4">
    <name type="scientific">Candidatus Uhrbacteria bacterium CG10_big_fil_rev_8_21_14_0_10_48_16</name>
    <dbReference type="NCBI Taxonomy" id="1975038"/>
    <lineage>
        <taxon>Bacteria</taxon>
        <taxon>Candidatus Uhriibacteriota</taxon>
    </lineage>
</organism>
<keyword evidence="1" id="KW-1133">Transmembrane helix</keyword>
<dbReference type="InterPro" id="IPR013783">
    <property type="entry name" value="Ig-like_fold"/>
</dbReference>
<dbReference type="Pfam" id="PF01345">
    <property type="entry name" value="DUF11"/>
    <property type="match status" value="1"/>
</dbReference>
<feature type="transmembrane region" description="Helical" evidence="1">
    <location>
        <begin position="48"/>
        <end position="70"/>
    </location>
</feature>
<dbReference type="Gene3D" id="2.60.40.1170">
    <property type="entry name" value="Mu homology domain, subdomain B"/>
    <property type="match status" value="1"/>
</dbReference>
<dbReference type="PANTHER" id="PTHR34819">
    <property type="entry name" value="LARGE CYSTEINE-RICH PERIPLASMIC PROTEIN OMCB"/>
    <property type="match status" value="1"/>
</dbReference>
<proteinExistence type="predicted"/>
<dbReference type="AlphaFoldDB" id="A0A2M8LHM5"/>
<dbReference type="InterPro" id="IPR051172">
    <property type="entry name" value="Chlamydia_OmcB"/>
</dbReference>
<feature type="domain" description="DUF11" evidence="2">
    <location>
        <begin position="205"/>
        <end position="297"/>
    </location>
</feature>